<dbReference type="InterPro" id="IPR015813">
    <property type="entry name" value="Pyrv/PenolPyrv_kinase-like_dom"/>
</dbReference>
<keyword evidence="6" id="KW-1185">Reference proteome</keyword>
<accession>A0ABR1HP95</accession>
<evidence type="ECO:0000256" key="2">
    <source>
        <dbReference type="ARBA" id="ARBA00022723"/>
    </source>
</evidence>
<comment type="caution">
    <text evidence="5">The sequence shown here is derived from an EMBL/GenBank/DDBJ whole genome shotgun (WGS) entry which is preliminary data.</text>
</comment>
<evidence type="ECO:0000256" key="3">
    <source>
        <dbReference type="ARBA" id="ARBA00022842"/>
    </source>
</evidence>
<dbReference type="InterPro" id="IPR040442">
    <property type="entry name" value="Pyrv_kinase-like_dom_sf"/>
</dbReference>
<reference evidence="5 6" key="1">
    <citation type="journal article" date="2025" name="Microbiol. Resour. Announc.">
        <title>Draft genome sequences for Neonectria magnoliae and Neonectria punicea, canker pathogens of Liriodendron tulipifera and Acer saccharum in West Virginia.</title>
        <authorList>
            <person name="Petronek H.M."/>
            <person name="Kasson M.T."/>
            <person name="Metheny A.M."/>
            <person name="Stauder C.M."/>
            <person name="Lovett B."/>
            <person name="Lynch S.C."/>
            <person name="Garnas J.R."/>
            <person name="Kasson L.R."/>
            <person name="Stajich J.E."/>
        </authorList>
    </citation>
    <scope>NUCLEOTIDE SEQUENCE [LARGE SCALE GENOMIC DNA]</scope>
    <source>
        <strain evidence="5 6">NRRL 64653</strain>
    </source>
</reference>
<evidence type="ECO:0000256" key="1">
    <source>
        <dbReference type="ARBA" id="ARBA00001946"/>
    </source>
</evidence>
<gene>
    <name evidence="5" type="ORF">QQX98_001341</name>
</gene>
<organism evidence="5 6">
    <name type="scientific">Neonectria punicea</name>
    <dbReference type="NCBI Taxonomy" id="979145"/>
    <lineage>
        <taxon>Eukaryota</taxon>
        <taxon>Fungi</taxon>
        <taxon>Dikarya</taxon>
        <taxon>Ascomycota</taxon>
        <taxon>Pezizomycotina</taxon>
        <taxon>Sordariomycetes</taxon>
        <taxon>Hypocreomycetidae</taxon>
        <taxon>Hypocreales</taxon>
        <taxon>Nectriaceae</taxon>
        <taxon>Neonectria</taxon>
    </lineage>
</organism>
<sequence>MAAPTFLRRALLYVPGASQKMLAKTQSLSIDSVIYDLEDSVATDAKAAARGLVARHLADSSMSSSSRSLKEVAVRINAVDTGLALEDLTELLKRGDDLDIIVVPKVQGPEDLHFIADVVRHVAPHRAMRVNGTVSGTPNSSRLLNILALIESARGLSDITSICRAAPATGLSGLAFAAEDFATELGLSRLPDRRELLFARSSIVTAALAHNLPSVIDLVSTGVPSDEASRAALEQDCHEGRALGFTGKQCIHPLQAGIAQKAFGPSEDGLRWAVRVRDGDVVARVEGKGAWKLDGKMVDAPIVKRALALLERARLCGMDIPEP</sequence>
<dbReference type="EMBL" id="JAZAVJ010000013">
    <property type="protein sequence ID" value="KAK7422781.1"/>
    <property type="molecule type" value="Genomic_DNA"/>
</dbReference>
<dbReference type="InterPro" id="IPR005000">
    <property type="entry name" value="Aldolase/citrate-lyase_domain"/>
</dbReference>
<dbReference type="PANTHER" id="PTHR32308:SF0">
    <property type="entry name" value="HPCH_HPAI ALDOLASE_CITRATE LYASE DOMAIN-CONTAINING PROTEIN"/>
    <property type="match status" value="1"/>
</dbReference>
<dbReference type="Proteomes" id="UP001498476">
    <property type="component" value="Unassembled WGS sequence"/>
</dbReference>
<evidence type="ECO:0000313" key="6">
    <source>
        <dbReference type="Proteomes" id="UP001498476"/>
    </source>
</evidence>
<keyword evidence="2" id="KW-0479">Metal-binding</keyword>
<proteinExistence type="predicted"/>
<dbReference type="PIRSF" id="PIRSF015582">
    <property type="entry name" value="Cit_lyase_B"/>
    <property type="match status" value="1"/>
</dbReference>
<evidence type="ECO:0000259" key="4">
    <source>
        <dbReference type="Pfam" id="PF03328"/>
    </source>
</evidence>
<evidence type="ECO:0000313" key="5">
    <source>
        <dbReference type="EMBL" id="KAK7422781.1"/>
    </source>
</evidence>
<comment type="cofactor">
    <cofactor evidence="1">
        <name>Mg(2+)</name>
        <dbReference type="ChEBI" id="CHEBI:18420"/>
    </cofactor>
</comment>
<name>A0ABR1HP95_9HYPO</name>
<dbReference type="SUPFAM" id="SSF51621">
    <property type="entry name" value="Phosphoenolpyruvate/pyruvate domain"/>
    <property type="match status" value="1"/>
</dbReference>
<keyword evidence="3" id="KW-0460">Magnesium</keyword>
<dbReference type="PANTHER" id="PTHR32308">
    <property type="entry name" value="LYASE BETA SUBUNIT, PUTATIVE (AFU_ORTHOLOGUE AFUA_4G13030)-RELATED"/>
    <property type="match status" value="1"/>
</dbReference>
<protein>
    <recommendedName>
        <fullName evidence="4">HpcH/HpaI aldolase/citrate lyase domain-containing protein</fullName>
    </recommendedName>
</protein>
<dbReference type="Gene3D" id="3.20.20.60">
    <property type="entry name" value="Phosphoenolpyruvate-binding domains"/>
    <property type="match status" value="1"/>
</dbReference>
<dbReference type="Pfam" id="PF03328">
    <property type="entry name" value="HpcH_HpaI"/>
    <property type="match status" value="1"/>
</dbReference>
<dbReference type="InterPro" id="IPR011206">
    <property type="entry name" value="Citrate_lyase_beta/mcl1/mcl2"/>
</dbReference>
<feature type="domain" description="HpcH/HpaI aldolase/citrate lyase" evidence="4">
    <location>
        <begin position="9"/>
        <end position="253"/>
    </location>
</feature>